<evidence type="ECO:0000313" key="2">
    <source>
        <dbReference type="EMBL" id="PSR76053.1"/>
    </source>
</evidence>
<evidence type="ECO:0000313" key="3">
    <source>
        <dbReference type="Proteomes" id="UP000186601"/>
    </source>
</evidence>
<dbReference type="EMBL" id="MLYV02000866">
    <property type="protein sequence ID" value="PSR76053.1"/>
    <property type="molecule type" value="Genomic_DNA"/>
</dbReference>
<dbReference type="Proteomes" id="UP000186601">
    <property type="component" value="Unassembled WGS sequence"/>
</dbReference>
<organism evidence="2 3">
    <name type="scientific">Hermanssonia centrifuga</name>
    <dbReference type="NCBI Taxonomy" id="98765"/>
    <lineage>
        <taxon>Eukaryota</taxon>
        <taxon>Fungi</taxon>
        <taxon>Dikarya</taxon>
        <taxon>Basidiomycota</taxon>
        <taxon>Agaricomycotina</taxon>
        <taxon>Agaricomycetes</taxon>
        <taxon>Polyporales</taxon>
        <taxon>Meruliaceae</taxon>
        <taxon>Hermanssonia</taxon>
    </lineage>
</organism>
<proteinExistence type="predicted"/>
<accession>A0A2R6NSY0</accession>
<dbReference type="OrthoDB" id="10021397at2759"/>
<feature type="compositionally biased region" description="Polar residues" evidence="1">
    <location>
        <begin position="1"/>
        <end position="21"/>
    </location>
</feature>
<evidence type="ECO:0000256" key="1">
    <source>
        <dbReference type="SAM" id="MobiDB-lite"/>
    </source>
</evidence>
<dbReference type="STRING" id="98765.A0A2R6NSY0"/>
<name>A0A2R6NSY0_9APHY</name>
<feature type="region of interest" description="Disordered" evidence="1">
    <location>
        <begin position="1"/>
        <end position="39"/>
    </location>
</feature>
<gene>
    <name evidence="2" type="ORF">PHLCEN_2v8715</name>
</gene>
<reference evidence="2 3" key="1">
    <citation type="submission" date="2018-02" db="EMBL/GenBank/DDBJ databases">
        <title>Genome sequence of the basidiomycete white-rot fungus Phlebia centrifuga.</title>
        <authorList>
            <person name="Granchi Z."/>
            <person name="Peng M."/>
            <person name="de Vries R.P."/>
            <person name="Hilden K."/>
            <person name="Makela M.R."/>
            <person name="Grigoriev I."/>
            <person name="Riley R."/>
        </authorList>
    </citation>
    <scope>NUCLEOTIDE SEQUENCE [LARGE SCALE GENOMIC DNA]</scope>
    <source>
        <strain evidence="2 3">FBCC195</strain>
    </source>
</reference>
<protein>
    <submittedName>
        <fullName evidence="2">Uncharacterized protein</fullName>
    </submittedName>
</protein>
<comment type="caution">
    <text evidence="2">The sequence shown here is derived from an EMBL/GenBank/DDBJ whole genome shotgun (WGS) entry which is preliminary data.</text>
</comment>
<keyword evidence="3" id="KW-1185">Reference proteome</keyword>
<sequence>MADTKQSIPEDIQSPNISTAETQKDAKQRPGQSWKQDEEHVLPHNRLGLVFFGLMSCTFLAALDQVGPLCLRSSSDDLTTARM</sequence>
<dbReference type="AlphaFoldDB" id="A0A2R6NSY0"/>